<accession>G2H0M6</accession>
<dbReference type="EMBL" id="AGCA01000376">
    <property type="protein sequence ID" value="EGY28450.1"/>
    <property type="molecule type" value="Genomic_DNA"/>
</dbReference>
<feature type="region of interest" description="Disordered" evidence="1">
    <location>
        <begin position="18"/>
        <end position="47"/>
    </location>
</feature>
<proteinExistence type="predicted"/>
<name>G2H0M6_9ENTR</name>
<gene>
    <name evidence="2" type="ORF">Rin_00016050</name>
</gene>
<dbReference type="Proteomes" id="UP000004116">
    <property type="component" value="Unassembled WGS sequence"/>
</dbReference>
<evidence type="ECO:0000256" key="1">
    <source>
        <dbReference type="SAM" id="MobiDB-lite"/>
    </source>
</evidence>
<dbReference type="RefSeq" id="WP_006707258.1">
    <property type="nucleotide sequence ID" value="NZ_AGCA01000376.1"/>
</dbReference>
<dbReference type="AlphaFoldDB" id="G2H0M6"/>
<feature type="region of interest" description="Disordered" evidence="1">
    <location>
        <begin position="90"/>
        <end position="109"/>
    </location>
</feature>
<protein>
    <submittedName>
        <fullName evidence="2">Uncharacterized protein</fullName>
    </submittedName>
</protein>
<comment type="caution">
    <text evidence="2">The sequence shown here is derived from an EMBL/GenBank/DDBJ whole genome shotgun (WGS) entry which is preliminary data.</text>
</comment>
<feature type="compositionally biased region" description="Polar residues" evidence="1">
    <location>
        <begin position="91"/>
        <end position="102"/>
    </location>
</feature>
<organism evidence="2 3">
    <name type="scientific">Candidatus Regiella insecticola 5.15</name>
    <dbReference type="NCBI Taxonomy" id="1005043"/>
    <lineage>
        <taxon>Bacteria</taxon>
        <taxon>Pseudomonadati</taxon>
        <taxon>Pseudomonadota</taxon>
        <taxon>Gammaproteobacteria</taxon>
        <taxon>Enterobacterales</taxon>
        <taxon>Enterobacteriaceae</taxon>
        <taxon>aphid secondary symbionts</taxon>
        <taxon>Candidatus Regiella</taxon>
    </lineage>
</organism>
<evidence type="ECO:0000313" key="2">
    <source>
        <dbReference type="EMBL" id="EGY28450.1"/>
    </source>
</evidence>
<sequence>MGSSNTQLRLATIKLKKTGDKQDATKLSRRIEETEGKIENRGGQGDKYKKAMEEAKATLDIYQKNKKDFTQKTSVEKTVTTETATNERLETQQPVVPSQTATAGEGSTVAEEPVTTVTNGNIKKSMEDVVNTTESFLRSISNKHDRVSKIYYRACLDETSPHAKNLLIEAYKRMQSIYGQMKTAQDFMQEMKNTNE</sequence>
<evidence type="ECO:0000313" key="3">
    <source>
        <dbReference type="Proteomes" id="UP000004116"/>
    </source>
</evidence>
<feature type="non-terminal residue" evidence="2">
    <location>
        <position position="196"/>
    </location>
</feature>
<keyword evidence="3" id="KW-1185">Reference proteome</keyword>
<reference evidence="2 3" key="1">
    <citation type="journal article" date="2012" name="Genome Res.">
        <title>Genomic basis of endosymbiont-conferred protection against an insect parasitoid.</title>
        <authorList>
            <person name="Hansen A.K."/>
            <person name="Vorburger C."/>
            <person name="Moran N.A."/>
        </authorList>
    </citation>
    <scope>NUCLEOTIDE SEQUENCE [LARGE SCALE GENOMIC DNA]</scope>
    <source>
        <strain evidence="3">R5.15</strain>
    </source>
</reference>